<dbReference type="InterPro" id="IPR016155">
    <property type="entry name" value="Mopterin_synth/thiamin_S_b"/>
</dbReference>
<gene>
    <name evidence="2" type="ORF">AAY24_06495</name>
</gene>
<protein>
    <submittedName>
        <fullName evidence="2">Thiamine biosynthesis protein ThiS</fullName>
    </submittedName>
</protein>
<accession>A0A0F7K564</accession>
<dbReference type="Pfam" id="PF14451">
    <property type="entry name" value="Ub-Mut7C"/>
    <property type="match status" value="1"/>
</dbReference>
<dbReference type="Proteomes" id="UP000034410">
    <property type="component" value="Chromosome"/>
</dbReference>
<dbReference type="OrthoDB" id="7860782at2"/>
<evidence type="ECO:0000313" key="3">
    <source>
        <dbReference type="Proteomes" id="UP000034410"/>
    </source>
</evidence>
<dbReference type="SUPFAM" id="SSF54285">
    <property type="entry name" value="MoaD/ThiS"/>
    <property type="match status" value="1"/>
</dbReference>
<dbReference type="EMBL" id="CP011412">
    <property type="protein sequence ID" value="AKH22093.1"/>
    <property type="molecule type" value="Genomic_DNA"/>
</dbReference>
<dbReference type="Gene3D" id="3.10.20.30">
    <property type="match status" value="1"/>
</dbReference>
<reference evidence="2 3" key="1">
    <citation type="journal article" date="2015" name="Genome Announc.">
        <title>Complete Genome Sequence of Sedimenticola thiotaurini Strain SIP-G1, a Polyphosphate- and Polyhydroxyalkanoate-Accumulating Sulfur-Oxidizing Gammaproteobacterium Isolated from Salt Marsh Sediments.</title>
        <authorList>
            <person name="Flood B.E."/>
            <person name="Jones D.S."/>
            <person name="Bailey J.V."/>
        </authorList>
    </citation>
    <scope>NUCLEOTIDE SEQUENCE [LARGE SCALE GENOMIC DNA]</scope>
    <source>
        <strain evidence="2 3">SIP-G1</strain>
    </source>
</reference>
<evidence type="ECO:0000313" key="2">
    <source>
        <dbReference type="EMBL" id="AKH22093.1"/>
    </source>
</evidence>
<feature type="domain" description="Ubiquitin Mut7-C" evidence="1">
    <location>
        <begin position="3"/>
        <end position="78"/>
    </location>
</feature>
<name>A0A0F7K564_9GAMM</name>
<dbReference type="InterPro" id="IPR027798">
    <property type="entry name" value="Ub_Mut7C"/>
</dbReference>
<evidence type="ECO:0000259" key="1">
    <source>
        <dbReference type="Pfam" id="PF14451"/>
    </source>
</evidence>
<dbReference type="RefSeq" id="WP_046861075.1">
    <property type="nucleotide sequence ID" value="NZ_CP011412.1"/>
</dbReference>
<dbReference type="InterPro" id="IPR012675">
    <property type="entry name" value="Beta-grasp_dom_sf"/>
</dbReference>
<dbReference type="AlphaFoldDB" id="A0A0F7K564"/>
<sequence>MRVIFKLYASLGQYLPAEAEDHQVALKVAEGTSPAQLLEQQGVPQAEVHLVLVNGVFIPPGQRNQPLTEGDELAVWPAVAGG</sequence>
<dbReference type="CDD" id="cd17040">
    <property type="entry name" value="Ubl_MoaD_like"/>
    <property type="match status" value="1"/>
</dbReference>
<organism evidence="2 3">
    <name type="scientific">Sedimenticola thiotaurini</name>
    <dbReference type="NCBI Taxonomy" id="1543721"/>
    <lineage>
        <taxon>Bacteria</taxon>
        <taxon>Pseudomonadati</taxon>
        <taxon>Pseudomonadota</taxon>
        <taxon>Gammaproteobacteria</taxon>
        <taxon>Chromatiales</taxon>
        <taxon>Sedimenticolaceae</taxon>
        <taxon>Sedimenticola</taxon>
    </lineage>
</organism>
<dbReference type="KEGG" id="seds:AAY24_06495"/>
<keyword evidence="3" id="KW-1185">Reference proteome</keyword>
<proteinExistence type="predicted"/>